<dbReference type="Proteomes" id="UP000588647">
    <property type="component" value="Unassembled WGS sequence"/>
</dbReference>
<keyword evidence="3" id="KW-1185">Reference proteome</keyword>
<feature type="region of interest" description="Disordered" evidence="1">
    <location>
        <begin position="22"/>
        <end position="54"/>
    </location>
</feature>
<dbReference type="AlphaFoldDB" id="A0A7W6HBK9"/>
<accession>A0A7W6HBK9</accession>
<evidence type="ECO:0000256" key="1">
    <source>
        <dbReference type="SAM" id="MobiDB-lite"/>
    </source>
</evidence>
<dbReference type="EMBL" id="JACIEM010000001">
    <property type="protein sequence ID" value="MBB4002156.1"/>
    <property type="molecule type" value="Genomic_DNA"/>
</dbReference>
<feature type="compositionally biased region" description="Basic and acidic residues" evidence="1">
    <location>
        <begin position="30"/>
        <end position="48"/>
    </location>
</feature>
<evidence type="ECO:0000313" key="3">
    <source>
        <dbReference type="Proteomes" id="UP000588647"/>
    </source>
</evidence>
<sequence>MSMPTSSTRIAACSKFIVPAVSGHAKHPPGKGERTVETYHGCEQDRRVSTGRAK</sequence>
<proteinExistence type="predicted"/>
<gene>
    <name evidence="2" type="ORF">GGR03_001203</name>
</gene>
<protein>
    <submittedName>
        <fullName evidence="2">Uncharacterized protein</fullName>
    </submittedName>
</protein>
<evidence type="ECO:0000313" key="2">
    <source>
        <dbReference type="EMBL" id="MBB4002156.1"/>
    </source>
</evidence>
<dbReference type="RefSeq" id="WP_252920087.1">
    <property type="nucleotide sequence ID" value="NZ_JAAAMM010000001.1"/>
</dbReference>
<name>A0A7W6HBK9_9HYPH</name>
<comment type="caution">
    <text evidence="2">The sequence shown here is derived from an EMBL/GenBank/DDBJ whole genome shotgun (WGS) entry which is preliminary data.</text>
</comment>
<reference evidence="2 3" key="1">
    <citation type="submission" date="2020-08" db="EMBL/GenBank/DDBJ databases">
        <title>Genomic Encyclopedia of Type Strains, Phase IV (KMG-IV): sequencing the most valuable type-strain genomes for metagenomic binning, comparative biology and taxonomic classification.</title>
        <authorList>
            <person name="Goeker M."/>
        </authorList>
    </citation>
    <scope>NUCLEOTIDE SEQUENCE [LARGE SCALE GENOMIC DNA]</scope>
    <source>
        <strain evidence="2 3">DSM 103570</strain>
    </source>
</reference>
<organism evidence="2 3">
    <name type="scientific">Aurantimonas endophytica</name>
    <dbReference type="NCBI Taxonomy" id="1522175"/>
    <lineage>
        <taxon>Bacteria</taxon>
        <taxon>Pseudomonadati</taxon>
        <taxon>Pseudomonadota</taxon>
        <taxon>Alphaproteobacteria</taxon>
        <taxon>Hyphomicrobiales</taxon>
        <taxon>Aurantimonadaceae</taxon>
        <taxon>Aurantimonas</taxon>
    </lineage>
</organism>